<reference evidence="3" key="1">
    <citation type="submission" date="2017-09" db="EMBL/GenBank/DDBJ databases">
        <authorList>
            <person name="Zhang Y."/>
            <person name="Huang X."/>
            <person name="Liu J."/>
            <person name="Lu L."/>
            <person name="Peng K."/>
        </authorList>
    </citation>
    <scope>NUCLEOTIDE SEQUENCE [LARGE SCALE GENOMIC DNA]</scope>
    <source>
        <strain evidence="3">S-XJ-1</strain>
    </source>
</reference>
<sequence>MTVAPGRWFTVVGRDGVELGSAKIDDIVRTPGCGVELTLSITTSAEAGPDRWSSLGPGDFAELRSGGATRDARTVGSDCEQSAVSTTTRLSPDREYEIVLTFQLDDSAQRAMLRPEGTGGWAFDLPPLTTVAVVTTPAA</sequence>
<evidence type="ECO:0000313" key="3">
    <source>
        <dbReference type="Proteomes" id="UP000218810"/>
    </source>
</evidence>
<protein>
    <submittedName>
        <fullName evidence="2">Uncharacterized protein</fullName>
    </submittedName>
</protein>
<name>A0A2A2WSZ5_9ACTN</name>
<evidence type="ECO:0000313" key="2">
    <source>
        <dbReference type="EMBL" id="PAY24281.1"/>
    </source>
</evidence>
<dbReference type="EMBL" id="NTGA01000007">
    <property type="protein sequence ID" value="PAY24281.1"/>
    <property type="molecule type" value="Genomic_DNA"/>
</dbReference>
<organism evidence="2 3">
    <name type="scientific">Dietzia natronolimnaea</name>
    <dbReference type="NCBI Taxonomy" id="161920"/>
    <lineage>
        <taxon>Bacteria</taxon>
        <taxon>Bacillati</taxon>
        <taxon>Actinomycetota</taxon>
        <taxon>Actinomycetes</taxon>
        <taxon>Mycobacteriales</taxon>
        <taxon>Dietziaceae</taxon>
        <taxon>Dietzia</taxon>
    </lineage>
</organism>
<feature type="compositionally biased region" description="Polar residues" evidence="1">
    <location>
        <begin position="79"/>
        <end position="88"/>
    </location>
</feature>
<comment type="caution">
    <text evidence="2">The sequence shown here is derived from an EMBL/GenBank/DDBJ whole genome shotgun (WGS) entry which is preliminary data.</text>
</comment>
<dbReference type="Proteomes" id="UP000218810">
    <property type="component" value="Unassembled WGS sequence"/>
</dbReference>
<accession>A0A2A2WSZ5</accession>
<gene>
    <name evidence="2" type="ORF">CEY15_04660</name>
</gene>
<keyword evidence="3" id="KW-1185">Reference proteome</keyword>
<evidence type="ECO:0000256" key="1">
    <source>
        <dbReference type="SAM" id="MobiDB-lite"/>
    </source>
</evidence>
<dbReference type="AlphaFoldDB" id="A0A2A2WSZ5"/>
<feature type="region of interest" description="Disordered" evidence="1">
    <location>
        <begin position="47"/>
        <end position="88"/>
    </location>
</feature>
<dbReference type="OrthoDB" id="4775304at2"/>
<dbReference type="RefSeq" id="WP_095717502.1">
    <property type="nucleotide sequence ID" value="NZ_NTGA01000007.1"/>
</dbReference>
<proteinExistence type="predicted"/>